<organism evidence="1 2">
    <name type="scientific">Microbacterium aquimaris</name>
    <dbReference type="NCBI Taxonomy" id="459816"/>
    <lineage>
        <taxon>Bacteria</taxon>
        <taxon>Bacillati</taxon>
        <taxon>Actinomycetota</taxon>
        <taxon>Actinomycetes</taxon>
        <taxon>Micrococcales</taxon>
        <taxon>Microbacteriaceae</taxon>
        <taxon>Microbacterium</taxon>
    </lineage>
</organism>
<accession>A0ABU5N8C5</accession>
<protein>
    <submittedName>
        <fullName evidence="1">Uncharacterized protein</fullName>
    </submittedName>
</protein>
<evidence type="ECO:0000313" key="1">
    <source>
        <dbReference type="EMBL" id="MDZ8162338.1"/>
    </source>
</evidence>
<proteinExistence type="predicted"/>
<comment type="caution">
    <text evidence="1">The sequence shown here is derived from an EMBL/GenBank/DDBJ whole genome shotgun (WGS) entry which is preliminary data.</text>
</comment>
<evidence type="ECO:0000313" key="2">
    <source>
        <dbReference type="Proteomes" id="UP001291912"/>
    </source>
</evidence>
<sequence>MMNTDYAPIIRDALRPLRVAGPKARMAAVTQVLVPAVVAHSGVCEETARRVVTYALEEAQLAGPFSTVTDYAQHVAEDLREVLGAGLVPA</sequence>
<reference evidence="1 2" key="1">
    <citation type="submission" date="2023-10" db="EMBL/GenBank/DDBJ databases">
        <title>Microbacterium xanthum sp. nov., isolated from seaweed.</title>
        <authorList>
            <person name="Lee S.D."/>
        </authorList>
    </citation>
    <scope>NUCLEOTIDE SEQUENCE [LARGE SCALE GENOMIC DNA]</scope>
    <source>
        <strain evidence="1 2">KCTC 19124</strain>
    </source>
</reference>
<dbReference type="EMBL" id="JAWJYN010000002">
    <property type="protein sequence ID" value="MDZ8162338.1"/>
    <property type="molecule type" value="Genomic_DNA"/>
</dbReference>
<gene>
    <name evidence="1" type="ORF">R2Q92_10875</name>
</gene>
<name>A0ABU5N8C5_9MICO</name>
<keyword evidence="2" id="KW-1185">Reference proteome</keyword>
<dbReference type="Proteomes" id="UP001291912">
    <property type="component" value="Unassembled WGS sequence"/>
</dbReference>
<dbReference type="RefSeq" id="WP_194424800.1">
    <property type="nucleotide sequence ID" value="NZ_BAAAPT010000002.1"/>
</dbReference>